<evidence type="ECO:0000313" key="3">
    <source>
        <dbReference type="EnsemblFungi" id="EJT71341"/>
    </source>
</evidence>
<dbReference type="GeneID" id="20351058"/>
<dbReference type="RefSeq" id="XP_009226738.1">
    <property type="nucleotide sequence ID" value="XM_009228474.1"/>
</dbReference>
<accession>J3PAS5</accession>
<reference evidence="3" key="5">
    <citation type="submission" date="2018-04" db="UniProtKB">
        <authorList>
            <consortium name="EnsemblFungi"/>
        </authorList>
    </citation>
    <scope>IDENTIFICATION</scope>
    <source>
        <strain evidence="3">R3-111a-1</strain>
    </source>
</reference>
<gene>
    <name evidence="3" type="primary">20351058</name>
    <name evidence="2" type="ORF">GGTG_10600</name>
</gene>
<reference evidence="2" key="2">
    <citation type="submission" date="2010-07" db="EMBL/GenBank/DDBJ databases">
        <authorList>
            <consortium name="The Broad Institute Genome Sequencing Platform"/>
            <consortium name="Broad Institute Genome Sequencing Center for Infectious Disease"/>
            <person name="Ma L.-J."/>
            <person name="Dead R."/>
            <person name="Young S."/>
            <person name="Zeng Q."/>
            <person name="Koehrsen M."/>
            <person name="Alvarado L."/>
            <person name="Berlin A."/>
            <person name="Chapman S.B."/>
            <person name="Chen Z."/>
            <person name="Freedman E."/>
            <person name="Gellesch M."/>
            <person name="Goldberg J."/>
            <person name="Griggs A."/>
            <person name="Gujja S."/>
            <person name="Heilman E.R."/>
            <person name="Heiman D."/>
            <person name="Hepburn T."/>
            <person name="Howarth C."/>
            <person name="Jen D."/>
            <person name="Larson L."/>
            <person name="Mehta T."/>
            <person name="Neiman D."/>
            <person name="Pearson M."/>
            <person name="Roberts A."/>
            <person name="Saif S."/>
            <person name="Shea T."/>
            <person name="Shenoy N."/>
            <person name="Sisk P."/>
            <person name="Stolte C."/>
            <person name="Sykes S."/>
            <person name="Walk T."/>
            <person name="White J."/>
            <person name="Yandava C."/>
            <person name="Haas B."/>
            <person name="Nusbaum C."/>
            <person name="Birren B."/>
        </authorList>
    </citation>
    <scope>NUCLEOTIDE SEQUENCE</scope>
    <source>
        <strain evidence="2">R3-111a-1</strain>
    </source>
</reference>
<proteinExistence type="predicted"/>
<evidence type="ECO:0000313" key="4">
    <source>
        <dbReference type="Proteomes" id="UP000006039"/>
    </source>
</evidence>
<keyword evidence="4" id="KW-1185">Reference proteome</keyword>
<evidence type="ECO:0000313" key="2">
    <source>
        <dbReference type="EMBL" id="EJT71341.1"/>
    </source>
</evidence>
<feature type="signal peptide" evidence="1">
    <location>
        <begin position="1"/>
        <end position="22"/>
    </location>
</feature>
<dbReference type="EnsemblFungi" id="EJT71341">
    <property type="protein sequence ID" value="EJT71341"/>
    <property type="gene ID" value="GGTG_10600"/>
</dbReference>
<reference evidence="4" key="1">
    <citation type="submission" date="2010-07" db="EMBL/GenBank/DDBJ databases">
        <title>The genome sequence of Gaeumannomyces graminis var. tritici strain R3-111a-1.</title>
        <authorList>
            <consortium name="The Broad Institute Genome Sequencing Platform"/>
            <person name="Ma L.-J."/>
            <person name="Dead R."/>
            <person name="Young S."/>
            <person name="Zeng Q."/>
            <person name="Koehrsen M."/>
            <person name="Alvarado L."/>
            <person name="Berlin A."/>
            <person name="Chapman S.B."/>
            <person name="Chen Z."/>
            <person name="Freedman E."/>
            <person name="Gellesch M."/>
            <person name="Goldberg J."/>
            <person name="Griggs A."/>
            <person name="Gujja S."/>
            <person name="Heilman E.R."/>
            <person name="Heiman D."/>
            <person name="Hepburn T."/>
            <person name="Howarth C."/>
            <person name="Jen D."/>
            <person name="Larson L."/>
            <person name="Mehta T."/>
            <person name="Neiman D."/>
            <person name="Pearson M."/>
            <person name="Roberts A."/>
            <person name="Saif S."/>
            <person name="Shea T."/>
            <person name="Shenoy N."/>
            <person name="Sisk P."/>
            <person name="Stolte C."/>
            <person name="Sykes S."/>
            <person name="Walk T."/>
            <person name="White J."/>
            <person name="Yandava C."/>
            <person name="Haas B."/>
            <person name="Nusbaum C."/>
            <person name="Birren B."/>
        </authorList>
    </citation>
    <scope>NUCLEOTIDE SEQUENCE [LARGE SCALE GENOMIC DNA]</scope>
    <source>
        <strain evidence="4">R3-111a-1</strain>
    </source>
</reference>
<sequence>MQFSAGTLATALLSLLVAQVAATPSAGGAHEGALEARAACPSAPVFAAVVCDTQECTDGRQKIMDSYYQKLRECKKNKRGLLEARAACPPSAPGFDAAVCVSQECIDGRKKIMSDYSRKLLECKKNKRAAPAEE</sequence>
<evidence type="ECO:0008006" key="5">
    <source>
        <dbReference type="Google" id="ProtNLM"/>
    </source>
</evidence>
<dbReference type="Proteomes" id="UP000006039">
    <property type="component" value="Unassembled WGS sequence"/>
</dbReference>
<evidence type="ECO:0000256" key="1">
    <source>
        <dbReference type="SAM" id="SignalP"/>
    </source>
</evidence>
<keyword evidence="1" id="KW-0732">Signal</keyword>
<dbReference type="AlphaFoldDB" id="J3PAS5"/>
<reference evidence="3" key="4">
    <citation type="journal article" date="2015" name="G3 (Bethesda)">
        <title>Genome sequences of three phytopathogenic species of the Magnaporthaceae family of fungi.</title>
        <authorList>
            <person name="Okagaki L.H."/>
            <person name="Nunes C.C."/>
            <person name="Sailsbery J."/>
            <person name="Clay B."/>
            <person name="Brown D."/>
            <person name="John T."/>
            <person name="Oh Y."/>
            <person name="Young N."/>
            <person name="Fitzgerald M."/>
            <person name="Haas B.J."/>
            <person name="Zeng Q."/>
            <person name="Young S."/>
            <person name="Adiconis X."/>
            <person name="Fan L."/>
            <person name="Levin J.Z."/>
            <person name="Mitchell T.K."/>
            <person name="Okubara P.A."/>
            <person name="Farman M.L."/>
            <person name="Kohn L.M."/>
            <person name="Birren B."/>
            <person name="Ma L.-J."/>
            <person name="Dean R.A."/>
        </authorList>
    </citation>
    <scope>NUCLEOTIDE SEQUENCE</scope>
    <source>
        <strain evidence="3">R3-111a-1</strain>
    </source>
</reference>
<feature type="chain" id="PRO_5015095128" description="Extracellular membrane protein CFEM domain-containing protein" evidence="1">
    <location>
        <begin position="23"/>
        <end position="134"/>
    </location>
</feature>
<organism evidence="2">
    <name type="scientific">Gaeumannomyces tritici (strain R3-111a-1)</name>
    <name type="common">Wheat and barley take-all root rot fungus</name>
    <name type="synonym">Gaeumannomyces graminis var. tritici</name>
    <dbReference type="NCBI Taxonomy" id="644352"/>
    <lineage>
        <taxon>Eukaryota</taxon>
        <taxon>Fungi</taxon>
        <taxon>Dikarya</taxon>
        <taxon>Ascomycota</taxon>
        <taxon>Pezizomycotina</taxon>
        <taxon>Sordariomycetes</taxon>
        <taxon>Sordariomycetidae</taxon>
        <taxon>Magnaporthales</taxon>
        <taxon>Magnaporthaceae</taxon>
        <taxon>Gaeumannomyces</taxon>
    </lineage>
</organism>
<protein>
    <recommendedName>
        <fullName evidence="5">Extracellular membrane protein CFEM domain-containing protein</fullName>
    </recommendedName>
</protein>
<reference evidence="2" key="3">
    <citation type="submission" date="2010-09" db="EMBL/GenBank/DDBJ databases">
        <title>Annotation of Gaeumannomyces graminis var. tritici R3-111a-1.</title>
        <authorList>
            <consortium name="The Broad Institute Genome Sequencing Platform"/>
            <person name="Ma L.-J."/>
            <person name="Dead R."/>
            <person name="Young S.K."/>
            <person name="Zeng Q."/>
            <person name="Gargeya S."/>
            <person name="Fitzgerald M."/>
            <person name="Haas B."/>
            <person name="Abouelleil A."/>
            <person name="Alvarado L."/>
            <person name="Arachchi H.M."/>
            <person name="Berlin A."/>
            <person name="Brown A."/>
            <person name="Chapman S.B."/>
            <person name="Chen Z."/>
            <person name="Dunbar C."/>
            <person name="Freedman E."/>
            <person name="Gearin G."/>
            <person name="Gellesch M."/>
            <person name="Goldberg J."/>
            <person name="Griggs A."/>
            <person name="Gujja S."/>
            <person name="Heiman D."/>
            <person name="Howarth C."/>
            <person name="Larson L."/>
            <person name="Lui A."/>
            <person name="MacDonald P.J.P."/>
            <person name="Mehta T."/>
            <person name="Montmayeur A."/>
            <person name="Murphy C."/>
            <person name="Neiman D."/>
            <person name="Pearson M."/>
            <person name="Priest M."/>
            <person name="Roberts A."/>
            <person name="Saif S."/>
            <person name="Shea T."/>
            <person name="Shenoy N."/>
            <person name="Sisk P."/>
            <person name="Stolte C."/>
            <person name="Sykes S."/>
            <person name="Yandava C."/>
            <person name="Wortman J."/>
            <person name="Nusbaum C."/>
            <person name="Birren B."/>
        </authorList>
    </citation>
    <scope>NUCLEOTIDE SEQUENCE</scope>
    <source>
        <strain evidence="2">R3-111a-1</strain>
    </source>
</reference>
<name>J3PAS5_GAET3</name>
<dbReference type="HOGENOM" id="CLU_1896351_0_0_1"/>
<dbReference type="VEuPathDB" id="FungiDB:GGTG_10600"/>
<dbReference type="EMBL" id="GL385400">
    <property type="protein sequence ID" value="EJT71341.1"/>
    <property type="molecule type" value="Genomic_DNA"/>
</dbReference>